<dbReference type="SUPFAM" id="SSF51445">
    <property type="entry name" value="(Trans)glycosidases"/>
    <property type="match status" value="1"/>
</dbReference>
<proteinExistence type="predicted"/>
<comment type="caution">
    <text evidence="2">The sequence shown here is derived from an EMBL/GenBank/DDBJ whole genome shotgun (WGS) entry which is preliminary data.</text>
</comment>
<protein>
    <recommendedName>
        <fullName evidence="4">Glycoside hydrolase family 42 N-terminal domain-containing protein</fullName>
    </recommendedName>
</protein>
<evidence type="ECO:0000313" key="2">
    <source>
        <dbReference type="EMBL" id="PNL60932.1"/>
    </source>
</evidence>
<gene>
    <name evidence="2" type="ORF">A6J39_006740</name>
</gene>
<feature type="chain" id="PRO_5043914623" description="Glycoside hydrolase family 42 N-terminal domain-containing protein" evidence="1">
    <location>
        <begin position="22"/>
        <end position="357"/>
    </location>
</feature>
<feature type="signal peptide" evidence="1">
    <location>
        <begin position="1"/>
        <end position="21"/>
    </location>
</feature>
<evidence type="ECO:0000313" key="3">
    <source>
        <dbReference type="Proteomes" id="UP000192511"/>
    </source>
</evidence>
<sequence>MSKSGYLFLLFLGLLSFKSQAVPNDSEIDSLLKQQIIGTQAIGAKYHFTSDDPVVEQAKKILDMGSKMIKISAKEGPVLDAILDMPFEIYFFWWRSDGKIWENGLSESDKAKEYKATYDFAKKLLTRNAQLEQTFYLGNWEGDWYLINPKNPIEPSQKKIQGMIDWFNIRQKAVEDARNDVGKNTLAKVYLYAEVNRVRDAMVFNKDRVVNKVLPKTNVDYVSYSSYDVQQEPVDVIKQTLNYIEDKLPEKAGISGRRVFIGECGIQAKRVGFNPQKHEKVNRDIFIKFLQTNVPFILYWEMYNNEVENNEQQGFWLINDADQKQPLYYTLEALYTAQKGFKDIRKQSIQWLEEKSN</sequence>
<dbReference type="EMBL" id="NBTX02000004">
    <property type="protein sequence ID" value="PNL60932.1"/>
    <property type="molecule type" value="Genomic_DNA"/>
</dbReference>
<name>A0AAX0WQI2_9GAMM</name>
<dbReference type="RefSeq" id="WP_019234268.1">
    <property type="nucleotide sequence ID" value="NZ_CAAAHR010000048.1"/>
</dbReference>
<keyword evidence="3" id="KW-1185">Reference proteome</keyword>
<dbReference type="InterPro" id="IPR017853">
    <property type="entry name" value="GH"/>
</dbReference>
<organism evidence="2 3">
    <name type="scientific">Legionella anisa</name>
    <dbReference type="NCBI Taxonomy" id="28082"/>
    <lineage>
        <taxon>Bacteria</taxon>
        <taxon>Pseudomonadati</taxon>
        <taxon>Pseudomonadota</taxon>
        <taxon>Gammaproteobacteria</taxon>
        <taxon>Legionellales</taxon>
        <taxon>Legionellaceae</taxon>
        <taxon>Legionella</taxon>
    </lineage>
</organism>
<dbReference type="AlphaFoldDB" id="A0AAX0WQI2"/>
<reference evidence="2" key="1">
    <citation type="submission" date="2017-12" db="EMBL/GenBank/DDBJ databases">
        <title>FDA dAtabase for Regulatory Grade micrObial Sequences (FDA-ARGOS): Supporting development and validation of Infectious Disease Dx tests.</title>
        <authorList>
            <person name="Kerrigan L."/>
            <person name="Tallon L.J."/>
            <person name="Sadzewicz L."/>
            <person name="Sengamalay N."/>
            <person name="Ott S."/>
            <person name="Godinez A."/>
            <person name="Nagaraj S."/>
            <person name="Vavikolanu K."/>
            <person name="Vyas G."/>
            <person name="Nadendla S."/>
            <person name="Aluvathingal J."/>
            <person name="Sichtig H."/>
        </authorList>
    </citation>
    <scope>NUCLEOTIDE SEQUENCE [LARGE SCALE GENOMIC DNA]</scope>
    <source>
        <strain evidence="2">FDAARGOS_200</strain>
    </source>
</reference>
<accession>A0AAX0WQI2</accession>
<evidence type="ECO:0000256" key="1">
    <source>
        <dbReference type="SAM" id="SignalP"/>
    </source>
</evidence>
<evidence type="ECO:0008006" key="4">
    <source>
        <dbReference type="Google" id="ProtNLM"/>
    </source>
</evidence>
<keyword evidence="1" id="KW-0732">Signal</keyword>
<dbReference type="GeneID" id="98066739"/>
<dbReference type="Proteomes" id="UP000192511">
    <property type="component" value="Unassembled WGS sequence"/>
</dbReference>